<evidence type="ECO:0000256" key="8">
    <source>
        <dbReference type="SAM" id="MobiDB-lite"/>
    </source>
</evidence>
<dbReference type="PANTHER" id="PTHR46223">
    <property type="entry name" value="HISTONE-LYSINE N-METHYLTRANSFERASE SUV39H"/>
    <property type="match status" value="1"/>
</dbReference>
<dbReference type="SUPFAM" id="SSF82199">
    <property type="entry name" value="SET domain"/>
    <property type="match status" value="1"/>
</dbReference>
<dbReference type="Proteomes" id="UP000276215">
    <property type="component" value="Unassembled WGS sequence"/>
</dbReference>
<dbReference type="PANTHER" id="PTHR46223:SF3">
    <property type="entry name" value="HISTONE-LYSINE N-METHYLTRANSFERASE SET-23"/>
    <property type="match status" value="1"/>
</dbReference>
<dbReference type="AlphaFoldDB" id="A0A3N4JUX2"/>
<dbReference type="InterPro" id="IPR046341">
    <property type="entry name" value="SET_dom_sf"/>
</dbReference>
<keyword evidence="3" id="KW-0489">Methyltransferase</keyword>
<name>A0A3N4JUX2_9PEZI</name>
<evidence type="ECO:0000313" key="11">
    <source>
        <dbReference type="Proteomes" id="UP000276215"/>
    </source>
</evidence>
<dbReference type="GO" id="GO:0008168">
    <property type="term" value="F:methyltransferase activity"/>
    <property type="evidence" value="ECO:0007669"/>
    <property type="project" value="UniProtKB-KW"/>
</dbReference>
<dbReference type="Gene3D" id="2.170.270.10">
    <property type="entry name" value="SET domain"/>
    <property type="match status" value="2"/>
</dbReference>
<dbReference type="SMART" id="SM00317">
    <property type="entry name" value="SET"/>
    <property type="match status" value="1"/>
</dbReference>
<evidence type="ECO:0000256" key="4">
    <source>
        <dbReference type="ARBA" id="ARBA00022679"/>
    </source>
</evidence>
<dbReference type="OrthoDB" id="308383at2759"/>
<sequence>MLPPQLAKRGVSFAYDRNGRVTRSNNAGITECNEFCPCPSTCPNKVVGRGRTVKLQIFMTTNRGWGLCTLEPIQKGTYIDSYLGLVITREEAERRGTHFEQSGLSYLFDLDFYEANDHGEDHDQPKDPDYQDIPKSPGDQDYLKKPKPKKKRPSSFAATTRRRTKRVKKNSPVQNGSGKALKGEQEVYEEVKDFQVKDEIVPFGAEEVGESSMAATCNHSVDQESEDPSGPDLDRSASKFEPTDFVKRYTLDSREMGNVTRFSNHSCDPNLDIYSVITNGSQEIFTLALFANRFIEAGSELTFSYCGNNGLERAQERNKNKKIIPGDRTDMFRCRCGTKNCIGYYWN</sequence>
<keyword evidence="4" id="KW-0808">Transferase</keyword>
<keyword evidence="2" id="KW-0158">Chromosome</keyword>
<dbReference type="STRING" id="1336337.A0A3N4JUX2"/>
<dbReference type="PROSITE" id="PS50280">
    <property type="entry name" value="SET"/>
    <property type="match status" value="1"/>
</dbReference>
<dbReference type="Pfam" id="PF00856">
    <property type="entry name" value="SET"/>
    <property type="match status" value="1"/>
</dbReference>
<feature type="region of interest" description="Disordered" evidence="8">
    <location>
        <begin position="117"/>
        <end position="185"/>
    </location>
</feature>
<evidence type="ECO:0000256" key="2">
    <source>
        <dbReference type="ARBA" id="ARBA00022454"/>
    </source>
</evidence>
<feature type="region of interest" description="Disordered" evidence="8">
    <location>
        <begin position="217"/>
        <end position="238"/>
    </location>
</feature>
<evidence type="ECO:0000256" key="6">
    <source>
        <dbReference type="ARBA" id="ARBA00022723"/>
    </source>
</evidence>
<evidence type="ECO:0000256" key="7">
    <source>
        <dbReference type="ARBA" id="ARBA00022833"/>
    </source>
</evidence>
<dbReference type="InterPro" id="IPR050973">
    <property type="entry name" value="H3K9_Histone-Lys_N-MTase"/>
</dbReference>
<organism evidence="10 11">
    <name type="scientific">Choiromyces venosus 120613-1</name>
    <dbReference type="NCBI Taxonomy" id="1336337"/>
    <lineage>
        <taxon>Eukaryota</taxon>
        <taxon>Fungi</taxon>
        <taxon>Dikarya</taxon>
        <taxon>Ascomycota</taxon>
        <taxon>Pezizomycotina</taxon>
        <taxon>Pezizomycetes</taxon>
        <taxon>Pezizales</taxon>
        <taxon>Tuberaceae</taxon>
        <taxon>Choiromyces</taxon>
    </lineage>
</organism>
<feature type="domain" description="SET" evidence="9">
    <location>
        <begin position="53"/>
        <end position="306"/>
    </location>
</feature>
<dbReference type="GO" id="GO:0046872">
    <property type="term" value="F:metal ion binding"/>
    <property type="evidence" value="ECO:0007669"/>
    <property type="project" value="UniProtKB-KW"/>
</dbReference>
<keyword evidence="7" id="KW-0862">Zinc</keyword>
<feature type="compositionally biased region" description="Basic residues" evidence="8">
    <location>
        <begin position="160"/>
        <end position="169"/>
    </location>
</feature>
<dbReference type="GO" id="GO:0005694">
    <property type="term" value="C:chromosome"/>
    <property type="evidence" value="ECO:0007669"/>
    <property type="project" value="UniProtKB-SubCell"/>
</dbReference>
<keyword evidence="5" id="KW-0949">S-adenosyl-L-methionine</keyword>
<gene>
    <name evidence="10" type="ORF">L873DRAFT_1690754</name>
</gene>
<evidence type="ECO:0000256" key="1">
    <source>
        <dbReference type="ARBA" id="ARBA00004286"/>
    </source>
</evidence>
<dbReference type="GO" id="GO:0032259">
    <property type="term" value="P:methylation"/>
    <property type="evidence" value="ECO:0007669"/>
    <property type="project" value="UniProtKB-KW"/>
</dbReference>
<evidence type="ECO:0000256" key="3">
    <source>
        <dbReference type="ARBA" id="ARBA00022603"/>
    </source>
</evidence>
<keyword evidence="11" id="KW-1185">Reference proteome</keyword>
<comment type="subcellular location">
    <subcellularLocation>
        <location evidence="1">Chromosome</location>
    </subcellularLocation>
</comment>
<evidence type="ECO:0000259" key="9">
    <source>
        <dbReference type="PROSITE" id="PS50280"/>
    </source>
</evidence>
<feature type="compositionally biased region" description="Basic and acidic residues" evidence="8">
    <location>
        <begin position="117"/>
        <end position="129"/>
    </location>
</feature>
<protein>
    <submittedName>
        <fullName evidence="10">SET domain-containing protein</fullName>
    </submittedName>
</protein>
<keyword evidence="6" id="KW-0479">Metal-binding</keyword>
<accession>A0A3N4JUX2</accession>
<dbReference type="EMBL" id="ML120404">
    <property type="protein sequence ID" value="RPA97494.1"/>
    <property type="molecule type" value="Genomic_DNA"/>
</dbReference>
<evidence type="ECO:0000256" key="5">
    <source>
        <dbReference type="ARBA" id="ARBA00022691"/>
    </source>
</evidence>
<evidence type="ECO:0000313" key="10">
    <source>
        <dbReference type="EMBL" id="RPA97494.1"/>
    </source>
</evidence>
<proteinExistence type="predicted"/>
<dbReference type="InterPro" id="IPR001214">
    <property type="entry name" value="SET_dom"/>
</dbReference>
<reference evidence="10 11" key="1">
    <citation type="journal article" date="2018" name="Nat. Ecol. Evol.">
        <title>Pezizomycetes genomes reveal the molecular basis of ectomycorrhizal truffle lifestyle.</title>
        <authorList>
            <person name="Murat C."/>
            <person name="Payen T."/>
            <person name="Noel B."/>
            <person name="Kuo A."/>
            <person name="Morin E."/>
            <person name="Chen J."/>
            <person name="Kohler A."/>
            <person name="Krizsan K."/>
            <person name="Balestrini R."/>
            <person name="Da Silva C."/>
            <person name="Montanini B."/>
            <person name="Hainaut M."/>
            <person name="Levati E."/>
            <person name="Barry K.W."/>
            <person name="Belfiori B."/>
            <person name="Cichocki N."/>
            <person name="Clum A."/>
            <person name="Dockter R.B."/>
            <person name="Fauchery L."/>
            <person name="Guy J."/>
            <person name="Iotti M."/>
            <person name="Le Tacon F."/>
            <person name="Lindquist E.A."/>
            <person name="Lipzen A."/>
            <person name="Malagnac F."/>
            <person name="Mello A."/>
            <person name="Molinier V."/>
            <person name="Miyauchi S."/>
            <person name="Poulain J."/>
            <person name="Riccioni C."/>
            <person name="Rubini A."/>
            <person name="Sitrit Y."/>
            <person name="Splivallo R."/>
            <person name="Traeger S."/>
            <person name="Wang M."/>
            <person name="Zifcakova L."/>
            <person name="Wipf D."/>
            <person name="Zambonelli A."/>
            <person name="Paolocci F."/>
            <person name="Nowrousian M."/>
            <person name="Ottonello S."/>
            <person name="Baldrian P."/>
            <person name="Spatafora J.W."/>
            <person name="Henrissat B."/>
            <person name="Nagy L.G."/>
            <person name="Aury J.M."/>
            <person name="Wincker P."/>
            <person name="Grigoriev I.V."/>
            <person name="Bonfante P."/>
            <person name="Martin F.M."/>
        </authorList>
    </citation>
    <scope>NUCLEOTIDE SEQUENCE [LARGE SCALE GENOMIC DNA]</scope>
    <source>
        <strain evidence="10 11">120613-1</strain>
    </source>
</reference>